<evidence type="ECO:0000313" key="3">
    <source>
        <dbReference type="Proteomes" id="UP000252107"/>
    </source>
</evidence>
<organism evidence="2 3">
    <name type="scientific">Nostoc minutum NIES-26</name>
    <dbReference type="NCBI Taxonomy" id="1844469"/>
    <lineage>
        <taxon>Bacteria</taxon>
        <taxon>Bacillati</taxon>
        <taxon>Cyanobacteriota</taxon>
        <taxon>Cyanophyceae</taxon>
        <taxon>Nostocales</taxon>
        <taxon>Nostocaceae</taxon>
        <taxon>Nostoc</taxon>
    </lineage>
</organism>
<keyword evidence="1" id="KW-0812">Transmembrane</keyword>
<evidence type="ECO:0000256" key="1">
    <source>
        <dbReference type="SAM" id="Phobius"/>
    </source>
</evidence>
<feature type="transmembrane region" description="Helical" evidence="1">
    <location>
        <begin position="177"/>
        <end position="200"/>
    </location>
</feature>
<keyword evidence="1" id="KW-1133">Transmembrane helix</keyword>
<feature type="transmembrane region" description="Helical" evidence="1">
    <location>
        <begin position="135"/>
        <end position="157"/>
    </location>
</feature>
<accession>A0A367S0N4</accession>
<feature type="transmembrane region" description="Helical" evidence="1">
    <location>
        <begin position="86"/>
        <end position="105"/>
    </location>
</feature>
<reference evidence="2" key="1">
    <citation type="submission" date="2016-04" db="EMBL/GenBank/DDBJ databases">
        <authorList>
            <person name="Tabuchi Yagui T.R."/>
        </authorList>
    </citation>
    <scope>NUCLEOTIDE SEQUENCE [LARGE SCALE GENOMIC DNA]</scope>
    <source>
        <strain evidence="2">NIES-26</strain>
    </source>
</reference>
<keyword evidence="3" id="KW-1185">Reference proteome</keyword>
<proteinExistence type="predicted"/>
<dbReference type="Proteomes" id="UP000252107">
    <property type="component" value="Unassembled WGS sequence"/>
</dbReference>
<keyword evidence="1" id="KW-0472">Membrane</keyword>
<dbReference type="AlphaFoldDB" id="A0A367S0N4"/>
<dbReference type="EMBL" id="LXQD01000006">
    <property type="protein sequence ID" value="RCJ42426.1"/>
    <property type="molecule type" value="Genomic_DNA"/>
</dbReference>
<gene>
    <name evidence="2" type="ORF">A6770_34790</name>
</gene>
<feature type="transmembrane region" description="Helical" evidence="1">
    <location>
        <begin position="40"/>
        <end position="66"/>
    </location>
</feature>
<sequence length="202" mass="21676">MRTYKTKTFTDTDTAVLPSSPKNRNRMKNSTLTLMGVNGALMIASMSIHNILVGGLMIAAAIVIALPKQSQYLLTNFDRVKRKYGVNLYAVLFAILAIICVLDFASAPADAQFFQGAETWMTTNFGNAGNAQTGAAITLFFNVLRGLFLLYVGISLIRIIQAARNDEDWQTLARTPLIIVLAVVTGDLITGLITGGGGAATV</sequence>
<evidence type="ECO:0000313" key="2">
    <source>
        <dbReference type="EMBL" id="RCJ42426.1"/>
    </source>
</evidence>
<protein>
    <submittedName>
        <fullName evidence="2">Uncharacterized protein</fullName>
    </submittedName>
</protein>
<comment type="caution">
    <text evidence="2">The sequence shown here is derived from an EMBL/GenBank/DDBJ whole genome shotgun (WGS) entry which is preliminary data.</text>
</comment>
<name>A0A367S0N4_9NOSO</name>